<proteinExistence type="predicted"/>
<dbReference type="AlphaFoldDB" id="A0AAW1V6N4"/>
<evidence type="ECO:0000256" key="1">
    <source>
        <dbReference type="SAM" id="MobiDB-lite"/>
    </source>
</evidence>
<name>A0AAW1V6N4_9CUCU</name>
<sequence>MEACKCDYYDGLIEKYVPFVIGMTHPNIKELEMPPNSCLKYVNVSEDIGYPVPKLVYRPLCFEDEDCTRFHLIRNKRRKINITARLEYTHFQPYTYVTNRDEFVLIEFREYISLRRFSGHPVRPETAFEASTGKKRQQTTHSRALI</sequence>
<comment type="caution">
    <text evidence="2">The sequence shown here is derived from an EMBL/GenBank/DDBJ whole genome shotgun (WGS) entry which is preliminary data.</text>
</comment>
<dbReference type="Proteomes" id="UP001431783">
    <property type="component" value="Unassembled WGS sequence"/>
</dbReference>
<keyword evidence="3" id="KW-1185">Reference proteome</keyword>
<accession>A0AAW1V6N4</accession>
<evidence type="ECO:0000313" key="2">
    <source>
        <dbReference type="EMBL" id="KAK9887851.1"/>
    </source>
</evidence>
<protein>
    <submittedName>
        <fullName evidence="2">Uncharacterized protein</fullName>
    </submittedName>
</protein>
<feature type="region of interest" description="Disordered" evidence="1">
    <location>
        <begin position="125"/>
        <end position="146"/>
    </location>
</feature>
<dbReference type="EMBL" id="JARQZJ010000121">
    <property type="protein sequence ID" value="KAK9887851.1"/>
    <property type="molecule type" value="Genomic_DNA"/>
</dbReference>
<reference evidence="2 3" key="1">
    <citation type="submission" date="2023-03" db="EMBL/GenBank/DDBJ databases">
        <title>Genome insight into feeding habits of ladybird beetles.</title>
        <authorList>
            <person name="Li H.-S."/>
            <person name="Huang Y.-H."/>
            <person name="Pang H."/>
        </authorList>
    </citation>
    <scope>NUCLEOTIDE SEQUENCE [LARGE SCALE GENOMIC DNA]</scope>
    <source>
        <strain evidence="2">SYSU_2023b</strain>
        <tissue evidence="2">Whole body</tissue>
    </source>
</reference>
<evidence type="ECO:0000313" key="3">
    <source>
        <dbReference type="Proteomes" id="UP001431783"/>
    </source>
</evidence>
<organism evidence="2 3">
    <name type="scientific">Henosepilachna vigintioctopunctata</name>
    <dbReference type="NCBI Taxonomy" id="420089"/>
    <lineage>
        <taxon>Eukaryota</taxon>
        <taxon>Metazoa</taxon>
        <taxon>Ecdysozoa</taxon>
        <taxon>Arthropoda</taxon>
        <taxon>Hexapoda</taxon>
        <taxon>Insecta</taxon>
        <taxon>Pterygota</taxon>
        <taxon>Neoptera</taxon>
        <taxon>Endopterygota</taxon>
        <taxon>Coleoptera</taxon>
        <taxon>Polyphaga</taxon>
        <taxon>Cucujiformia</taxon>
        <taxon>Coccinelloidea</taxon>
        <taxon>Coccinellidae</taxon>
        <taxon>Epilachninae</taxon>
        <taxon>Epilachnini</taxon>
        <taxon>Henosepilachna</taxon>
    </lineage>
</organism>
<gene>
    <name evidence="2" type="ORF">WA026_000158</name>
</gene>